<reference evidence="1 2" key="2">
    <citation type="journal article" date="2022" name="Mol. Ecol. Resour.">
        <title>The genomes of chicory, endive, great burdock and yacon provide insights into Asteraceae paleo-polyploidization history and plant inulin production.</title>
        <authorList>
            <person name="Fan W."/>
            <person name="Wang S."/>
            <person name="Wang H."/>
            <person name="Wang A."/>
            <person name="Jiang F."/>
            <person name="Liu H."/>
            <person name="Zhao H."/>
            <person name="Xu D."/>
            <person name="Zhang Y."/>
        </authorList>
    </citation>
    <scope>NUCLEOTIDE SEQUENCE [LARGE SCALE GENOMIC DNA]</scope>
    <source>
        <strain evidence="2">cv. Yunnan</strain>
        <tissue evidence="1">Leaves</tissue>
    </source>
</reference>
<reference evidence="2" key="1">
    <citation type="journal article" date="2022" name="Mol. Ecol. Resour.">
        <title>The genomes of chicory, endive, great burdock and yacon provide insights into Asteraceae palaeo-polyploidization history and plant inulin production.</title>
        <authorList>
            <person name="Fan W."/>
            <person name="Wang S."/>
            <person name="Wang H."/>
            <person name="Wang A."/>
            <person name="Jiang F."/>
            <person name="Liu H."/>
            <person name="Zhao H."/>
            <person name="Xu D."/>
            <person name="Zhang Y."/>
        </authorList>
    </citation>
    <scope>NUCLEOTIDE SEQUENCE [LARGE SCALE GENOMIC DNA]</scope>
    <source>
        <strain evidence="2">cv. Yunnan</strain>
    </source>
</reference>
<gene>
    <name evidence="1" type="ORF">L1987_57662</name>
</gene>
<dbReference type="Proteomes" id="UP001056120">
    <property type="component" value="Linkage Group LG19"/>
</dbReference>
<accession>A0ACB9DD68</accession>
<proteinExistence type="predicted"/>
<keyword evidence="2" id="KW-1185">Reference proteome</keyword>
<name>A0ACB9DD68_9ASTR</name>
<organism evidence="1 2">
    <name type="scientific">Smallanthus sonchifolius</name>
    <dbReference type="NCBI Taxonomy" id="185202"/>
    <lineage>
        <taxon>Eukaryota</taxon>
        <taxon>Viridiplantae</taxon>
        <taxon>Streptophyta</taxon>
        <taxon>Embryophyta</taxon>
        <taxon>Tracheophyta</taxon>
        <taxon>Spermatophyta</taxon>
        <taxon>Magnoliopsida</taxon>
        <taxon>eudicotyledons</taxon>
        <taxon>Gunneridae</taxon>
        <taxon>Pentapetalae</taxon>
        <taxon>asterids</taxon>
        <taxon>campanulids</taxon>
        <taxon>Asterales</taxon>
        <taxon>Asteraceae</taxon>
        <taxon>Asteroideae</taxon>
        <taxon>Heliantheae alliance</taxon>
        <taxon>Millerieae</taxon>
        <taxon>Smallanthus</taxon>
    </lineage>
</organism>
<comment type="caution">
    <text evidence="1">The sequence shown here is derived from an EMBL/GenBank/DDBJ whole genome shotgun (WGS) entry which is preliminary data.</text>
</comment>
<evidence type="ECO:0000313" key="1">
    <source>
        <dbReference type="EMBL" id="KAI3744578.1"/>
    </source>
</evidence>
<protein>
    <submittedName>
        <fullName evidence="1">Uncharacterized protein</fullName>
    </submittedName>
</protein>
<evidence type="ECO:0000313" key="2">
    <source>
        <dbReference type="Proteomes" id="UP001056120"/>
    </source>
</evidence>
<sequence>MGAGGGDDGVEERERPISSRTASKQSLSVHPPPLNENMGGFFMAAGDLVVKDFGSAVAFASVDFCVFTLAFGYYVLLKCRLSFLMMLNLVPDDDA</sequence>
<dbReference type="EMBL" id="CM042036">
    <property type="protein sequence ID" value="KAI3744578.1"/>
    <property type="molecule type" value="Genomic_DNA"/>
</dbReference>